<dbReference type="EMBL" id="JASPKY010000004">
    <property type="protein sequence ID" value="KAK9754928.1"/>
    <property type="molecule type" value="Genomic_DNA"/>
</dbReference>
<feature type="transmembrane region" description="Helical" evidence="1">
    <location>
        <begin position="12"/>
        <end position="31"/>
    </location>
</feature>
<name>A0AAW1NAG0_POPJA</name>
<dbReference type="AlphaFoldDB" id="A0AAW1NAG0"/>
<protein>
    <submittedName>
        <fullName evidence="2">Uncharacterized protein</fullName>
    </submittedName>
</protein>
<organism evidence="2 3">
    <name type="scientific">Popillia japonica</name>
    <name type="common">Japanese beetle</name>
    <dbReference type="NCBI Taxonomy" id="7064"/>
    <lineage>
        <taxon>Eukaryota</taxon>
        <taxon>Metazoa</taxon>
        <taxon>Ecdysozoa</taxon>
        <taxon>Arthropoda</taxon>
        <taxon>Hexapoda</taxon>
        <taxon>Insecta</taxon>
        <taxon>Pterygota</taxon>
        <taxon>Neoptera</taxon>
        <taxon>Endopterygota</taxon>
        <taxon>Coleoptera</taxon>
        <taxon>Polyphaga</taxon>
        <taxon>Scarabaeiformia</taxon>
        <taxon>Scarabaeidae</taxon>
        <taxon>Rutelinae</taxon>
        <taxon>Popillia</taxon>
    </lineage>
</organism>
<feature type="transmembrane region" description="Helical" evidence="1">
    <location>
        <begin position="82"/>
        <end position="103"/>
    </location>
</feature>
<keyword evidence="1" id="KW-1133">Transmembrane helix</keyword>
<gene>
    <name evidence="2" type="ORF">QE152_g917</name>
</gene>
<reference evidence="2 3" key="1">
    <citation type="journal article" date="2024" name="BMC Genomics">
        <title>De novo assembly and annotation of Popillia japonica's genome with initial clues to its potential as an invasive pest.</title>
        <authorList>
            <person name="Cucini C."/>
            <person name="Boschi S."/>
            <person name="Funari R."/>
            <person name="Cardaioli E."/>
            <person name="Iannotti N."/>
            <person name="Marturano G."/>
            <person name="Paoli F."/>
            <person name="Bruttini M."/>
            <person name="Carapelli A."/>
            <person name="Frati F."/>
            <person name="Nardi F."/>
        </authorList>
    </citation>
    <scope>NUCLEOTIDE SEQUENCE [LARGE SCALE GENOMIC DNA]</scope>
    <source>
        <strain evidence="2">DMR45628</strain>
    </source>
</reference>
<sequence length="110" mass="11988">MGMRADPGGKSRPLTTATVPLLATAAFYFYVLNTAFCFQDAVHITAILGESVVFNCHVEFPEGHPVPYVLQWEKKVGDTVGFFFNLCSLSVVVGRLVGLRVFVATSSDDQ</sequence>
<keyword evidence="1" id="KW-0472">Membrane</keyword>
<evidence type="ECO:0000313" key="2">
    <source>
        <dbReference type="EMBL" id="KAK9754928.1"/>
    </source>
</evidence>
<proteinExistence type="predicted"/>
<accession>A0AAW1NAG0</accession>
<keyword evidence="1" id="KW-0812">Transmembrane</keyword>
<evidence type="ECO:0000313" key="3">
    <source>
        <dbReference type="Proteomes" id="UP001458880"/>
    </source>
</evidence>
<evidence type="ECO:0000256" key="1">
    <source>
        <dbReference type="SAM" id="Phobius"/>
    </source>
</evidence>
<keyword evidence="3" id="KW-1185">Reference proteome</keyword>
<dbReference type="Proteomes" id="UP001458880">
    <property type="component" value="Unassembled WGS sequence"/>
</dbReference>
<comment type="caution">
    <text evidence="2">The sequence shown here is derived from an EMBL/GenBank/DDBJ whole genome shotgun (WGS) entry which is preliminary data.</text>
</comment>